<sequence length="143" mass="16617">MSGKTRQLKTKETEVKPRNINFCELVDNNEANSTEIYNVDEDIMPKATKRPVDPNWNTILRERKISKLQKPETNNTRQKTDITQGIDSERRPISEKLKRKRGLSVVDNLSPYDVTEDILSLPAIATVGQMLQYLNQRKNWLVY</sequence>
<dbReference type="AlphaFoldDB" id="A0A397WAQ5"/>
<evidence type="ECO:0000313" key="3">
    <source>
        <dbReference type="Proteomes" id="UP000266673"/>
    </source>
</evidence>
<keyword evidence="3" id="KW-1185">Reference proteome</keyword>
<dbReference type="OrthoDB" id="5597136at2759"/>
<name>A0A397WAQ5_9GLOM</name>
<feature type="compositionally biased region" description="Polar residues" evidence="1">
    <location>
        <begin position="71"/>
        <end position="86"/>
    </location>
</feature>
<evidence type="ECO:0000256" key="1">
    <source>
        <dbReference type="SAM" id="MobiDB-lite"/>
    </source>
</evidence>
<feature type="region of interest" description="Disordered" evidence="1">
    <location>
        <begin position="68"/>
        <end position="90"/>
    </location>
</feature>
<reference evidence="2 3" key="1">
    <citation type="submission" date="2018-06" db="EMBL/GenBank/DDBJ databases">
        <title>Comparative genomics reveals the genomic features of Rhizophagus irregularis, R. cerebriforme, R. diaphanum and Gigaspora rosea, and their symbiotic lifestyle signature.</title>
        <authorList>
            <person name="Morin E."/>
            <person name="San Clemente H."/>
            <person name="Chen E.C.H."/>
            <person name="De La Providencia I."/>
            <person name="Hainaut M."/>
            <person name="Kuo A."/>
            <person name="Kohler A."/>
            <person name="Murat C."/>
            <person name="Tang N."/>
            <person name="Roy S."/>
            <person name="Loubradou J."/>
            <person name="Henrissat B."/>
            <person name="Grigoriev I.V."/>
            <person name="Corradi N."/>
            <person name="Roux C."/>
            <person name="Martin F.M."/>
        </authorList>
    </citation>
    <scope>NUCLEOTIDE SEQUENCE [LARGE SCALE GENOMIC DNA]</scope>
    <source>
        <strain evidence="2 3">DAOM 194757</strain>
    </source>
</reference>
<accession>A0A397WAQ5</accession>
<gene>
    <name evidence="2" type="ORF">C2G38_2026641</name>
</gene>
<protein>
    <submittedName>
        <fullName evidence="2">Uncharacterized protein</fullName>
    </submittedName>
</protein>
<proteinExistence type="predicted"/>
<organism evidence="2 3">
    <name type="scientific">Gigaspora rosea</name>
    <dbReference type="NCBI Taxonomy" id="44941"/>
    <lineage>
        <taxon>Eukaryota</taxon>
        <taxon>Fungi</taxon>
        <taxon>Fungi incertae sedis</taxon>
        <taxon>Mucoromycota</taxon>
        <taxon>Glomeromycotina</taxon>
        <taxon>Glomeromycetes</taxon>
        <taxon>Diversisporales</taxon>
        <taxon>Gigasporaceae</taxon>
        <taxon>Gigaspora</taxon>
    </lineage>
</organism>
<comment type="caution">
    <text evidence="2">The sequence shown here is derived from an EMBL/GenBank/DDBJ whole genome shotgun (WGS) entry which is preliminary data.</text>
</comment>
<dbReference type="EMBL" id="QKWP01000007">
    <property type="protein sequence ID" value="RIB30699.1"/>
    <property type="molecule type" value="Genomic_DNA"/>
</dbReference>
<evidence type="ECO:0000313" key="2">
    <source>
        <dbReference type="EMBL" id="RIB30699.1"/>
    </source>
</evidence>
<dbReference type="Proteomes" id="UP000266673">
    <property type="component" value="Unassembled WGS sequence"/>
</dbReference>